<organism evidence="2 3">
    <name type="scientific">Diaphorina citri</name>
    <name type="common">Asian citrus psyllid</name>
    <dbReference type="NCBI Taxonomy" id="121845"/>
    <lineage>
        <taxon>Eukaryota</taxon>
        <taxon>Metazoa</taxon>
        <taxon>Ecdysozoa</taxon>
        <taxon>Arthropoda</taxon>
        <taxon>Hexapoda</taxon>
        <taxon>Insecta</taxon>
        <taxon>Pterygota</taxon>
        <taxon>Neoptera</taxon>
        <taxon>Paraneoptera</taxon>
        <taxon>Hemiptera</taxon>
        <taxon>Sternorrhyncha</taxon>
        <taxon>Psylloidea</taxon>
        <taxon>Psyllidae</taxon>
        <taxon>Diaphorininae</taxon>
        <taxon>Diaphorina</taxon>
    </lineage>
</organism>
<sequence length="262" mass="30004">MLFRNKIPHGTFRRSQIAPSAKDIGSTINICSSEIKSLTLLKQGFNFHADQIQLEVQNKIFIQTRDQCYVLKPFLVKKNSSANKRKRYDLMKTLKRDMSQESERPSSATIRNVYQNALKPSSQHAPQNEPKTNIDKTRISPYQSNFKWIKNSTNSLAVSPKPTGEHTGGNPTETVPDGKTTQVDAVNETLPDAQKQKNLYTKSKYSKRRKLRRNSKLPVRNLSLSDMETHERPVLCSETFLGQKELVRKQKKAIRLDEDTET</sequence>
<feature type="compositionally biased region" description="Polar residues" evidence="1">
    <location>
        <begin position="117"/>
        <end position="131"/>
    </location>
</feature>
<evidence type="ECO:0000256" key="1">
    <source>
        <dbReference type="SAM" id="MobiDB-lite"/>
    </source>
</evidence>
<evidence type="ECO:0000313" key="3">
    <source>
        <dbReference type="RefSeq" id="XP_026687335.1"/>
    </source>
</evidence>
<feature type="region of interest" description="Disordered" evidence="1">
    <location>
        <begin position="154"/>
        <end position="178"/>
    </location>
</feature>
<reference evidence="3" key="1">
    <citation type="submission" date="2025-08" db="UniProtKB">
        <authorList>
            <consortium name="RefSeq"/>
        </authorList>
    </citation>
    <scope>IDENTIFICATION</scope>
</reference>
<dbReference type="Proteomes" id="UP000079169">
    <property type="component" value="Unplaced"/>
</dbReference>
<accession>A0A3Q0JKI6</accession>
<evidence type="ECO:0000313" key="2">
    <source>
        <dbReference type="Proteomes" id="UP000079169"/>
    </source>
</evidence>
<name>A0A3Q0JKI6_DIACI</name>
<dbReference type="KEGG" id="dci:113472008"/>
<dbReference type="GeneID" id="113472008"/>
<proteinExistence type="predicted"/>
<protein>
    <submittedName>
        <fullName evidence="3">Uncharacterized protein LOC113472008</fullName>
    </submittedName>
</protein>
<dbReference type="AlphaFoldDB" id="A0A3Q0JKI6"/>
<dbReference type="RefSeq" id="XP_026687335.1">
    <property type="nucleotide sequence ID" value="XM_026831534.1"/>
</dbReference>
<dbReference type="PaxDb" id="121845-A0A3Q0JKI6"/>
<feature type="compositionally biased region" description="Polar residues" evidence="1">
    <location>
        <begin position="169"/>
        <end position="178"/>
    </location>
</feature>
<keyword evidence="2" id="KW-1185">Reference proteome</keyword>
<gene>
    <name evidence="3" type="primary">LOC113472008</name>
</gene>
<feature type="region of interest" description="Disordered" evidence="1">
    <location>
        <begin position="117"/>
        <end position="137"/>
    </location>
</feature>